<dbReference type="CDD" id="cd04301">
    <property type="entry name" value="NAT_SF"/>
    <property type="match status" value="1"/>
</dbReference>
<proteinExistence type="predicted"/>
<dbReference type="SUPFAM" id="SSF55729">
    <property type="entry name" value="Acyl-CoA N-acyltransferases (Nat)"/>
    <property type="match status" value="1"/>
</dbReference>
<sequence>MIRTIKETDAKAFLELCQTIDKETPNMLYEEGERVLTLEEQKEIIKHYLQQPNSTILVAEKERKLLGYITATGETANRTKHTASISVGVLQTSAGMGLGTRLFEKLEKWARQAGIIRLELSVLSSNTPAIRLYRKMGFRIEGAKKGACMMDGILYDDFFMSKLLKSTRYVKRHKQRQISIY</sequence>
<dbReference type="Pfam" id="PF00583">
    <property type="entry name" value="Acetyltransf_1"/>
    <property type="match status" value="1"/>
</dbReference>
<dbReference type="PANTHER" id="PTHR43072">
    <property type="entry name" value="N-ACETYLTRANSFERASE"/>
    <property type="match status" value="1"/>
</dbReference>
<reference evidence="2 3" key="1">
    <citation type="submission" date="2023-04" db="EMBL/GenBank/DDBJ databases">
        <title>Ectobacillus antri isolated from activated sludge.</title>
        <authorList>
            <person name="Yan P."/>
            <person name="Liu X."/>
        </authorList>
    </citation>
    <scope>NUCLEOTIDE SEQUENCE [LARGE SCALE GENOMIC DNA]</scope>
    <source>
        <strain evidence="2 3">C18H</strain>
    </source>
</reference>
<dbReference type="InterPro" id="IPR016181">
    <property type="entry name" value="Acyl_CoA_acyltransferase"/>
</dbReference>
<comment type="caution">
    <text evidence="2">The sequence shown here is derived from an EMBL/GenBank/DDBJ whole genome shotgun (WGS) entry which is preliminary data.</text>
</comment>
<gene>
    <name evidence="2" type="ORF">P6P90_10680</name>
</gene>
<evidence type="ECO:0000259" key="1">
    <source>
        <dbReference type="PROSITE" id="PS51186"/>
    </source>
</evidence>
<dbReference type="Gene3D" id="3.40.630.30">
    <property type="match status" value="1"/>
</dbReference>
<dbReference type="PROSITE" id="PS51186">
    <property type="entry name" value="GNAT"/>
    <property type="match status" value="1"/>
</dbReference>
<dbReference type="RefSeq" id="WP_278018313.1">
    <property type="nucleotide sequence ID" value="NZ_JARRRY010000008.1"/>
</dbReference>
<feature type="domain" description="N-acetyltransferase" evidence="1">
    <location>
        <begin position="1"/>
        <end position="165"/>
    </location>
</feature>
<accession>A0ABT6H7J1</accession>
<dbReference type="EMBL" id="JARULN010000009">
    <property type="protein sequence ID" value="MDG5754436.1"/>
    <property type="molecule type" value="Genomic_DNA"/>
</dbReference>
<evidence type="ECO:0000313" key="3">
    <source>
        <dbReference type="Proteomes" id="UP001218246"/>
    </source>
</evidence>
<evidence type="ECO:0000313" key="2">
    <source>
        <dbReference type="EMBL" id="MDG5754436.1"/>
    </source>
</evidence>
<dbReference type="Proteomes" id="UP001218246">
    <property type="component" value="Unassembled WGS sequence"/>
</dbReference>
<dbReference type="InterPro" id="IPR000182">
    <property type="entry name" value="GNAT_dom"/>
</dbReference>
<organism evidence="2 3">
    <name type="scientific">Ectobacillus antri</name>
    <dbReference type="NCBI Taxonomy" id="2486280"/>
    <lineage>
        <taxon>Bacteria</taxon>
        <taxon>Bacillati</taxon>
        <taxon>Bacillota</taxon>
        <taxon>Bacilli</taxon>
        <taxon>Bacillales</taxon>
        <taxon>Bacillaceae</taxon>
        <taxon>Ectobacillus</taxon>
    </lineage>
</organism>
<keyword evidence="3" id="KW-1185">Reference proteome</keyword>
<name>A0ABT6H7J1_9BACI</name>
<protein>
    <submittedName>
        <fullName evidence="2">GNAT family N-acetyltransferase</fullName>
    </submittedName>
</protein>